<dbReference type="OrthoDB" id="3191568at2759"/>
<dbReference type="EMBL" id="KB469308">
    <property type="protein sequence ID" value="EPQ52257.1"/>
    <property type="molecule type" value="Genomic_DNA"/>
</dbReference>
<evidence type="ECO:0000313" key="3">
    <source>
        <dbReference type="Proteomes" id="UP000030669"/>
    </source>
</evidence>
<feature type="domain" description="DUF6593" evidence="1">
    <location>
        <begin position="49"/>
        <end position="183"/>
    </location>
</feature>
<dbReference type="GeneID" id="19306502"/>
<dbReference type="eggNOG" id="ENOG502SPIU">
    <property type="taxonomic scope" value="Eukaryota"/>
</dbReference>
<accession>S7PY29</accession>
<evidence type="ECO:0000313" key="2">
    <source>
        <dbReference type="EMBL" id="EPQ52257.1"/>
    </source>
</evidence>
<dbReference type="KEGG" id="gtr:GLOTRDRAFT_47436"/>
<proteinExistence type="predicted"/>
<dbReference type="Proteomes" id="UP000030669">
    <property type="component" value="Unassembled WGS sequence"/>
</dbReference>
<dbReference type="STRING" id="670483.S7PY29"/>
<keyword evidence="3" id="KW-1185">Reference proteome</keyword>
<name>S7PY29_GLOTA</name>
<dbReference type="HOGENOM" id="CLU_098000_0_0_1"/>
<evidence type="ECO:0000259" key="1">
    <source>
        <dbReference type="Pfam" id="PF20236"/>
    </source>
</evidence>
<dbReference type="AlphaFoldDB" id="S7PY29"/>
<sequence length="190" mass="20423">MGQSNQSAWDYGSSAPPSVYGALPYGAPAGHDLGGPLCLTFAAFSPTILHSVLIDAKANIHYRVESNSSPIFTFIKDSRGRSVAIIEWRSHPTIEIRGVAPKQSIQNWLGLSRDGLSRIMTVGNRQYAWAPNGRHICLYATSSAAPQPLVTVSKTQATVTLEVTPRALELGLLEPSIVATVLLQSGRNID</sequence>
<dbReference type="InterPro" id="IPR046528">
    <property type="entry name" value="DUF6593"/>
</dbReference>
<reference evidence="2 3" key="1">
    <citation type="journal article" date="2012" name="Science">
        <title>The Paleozoic origin of enzymatic lignin decomposition reconstructed from 31 fungal genomes.</title>
        <authorList>
            <person name="Floudas D."/>
            <person name="Binder M."/>
            <person name="Riley R."/>
            <person name="Barry K."/>
            <person name="Blanchette R.A."/>
            <person name="Henrissat B."/>
            <person name="Martinez A.T."/>
            <person name="Otillar R."/>
            <person name="Spatafora J.W."/>
            <person name="Yadav J.S."/>
            <person name="Aerts A."/>
            <person name="Benoit I."/>
            <person name="Boyd A."/>
            <person name="Carlson A."/>
            <person name="Copeland A."/>
            <person name="Coutinho P.M."/>
            <person name="de Vries R.P."/>
            <person name="Ferreira P."/>
            <person name="Findley K."/>
            <person name="Foster B."/>
            <person name="Gaskell J."/>
            <person name="Glotzer D."/>
            <person name="Gorecki P."/>
            <person name="Heitman J."/>
            <person name="Hesse C."/>
            <person name="Hori C."/>
            <person name="Igarashi K."/>
            <person name="Jurgens J.A."/>
            <person name="Kallen N."/>
            <person name="Kersten P."/>
            <person name="Kohler A."/>
            <person name="Kuees U."/>
            <person name="Kumar T.K.A."/>
            <person name="Kuo A."/>
            <person name="LaButti K."/>
            <person name="Larrondo L.F."/>
            <person name="Lindquist E."/>
            <person name="Ling A."/>
            <person name="Lombard V."/>
            <person name="Lucas S."/>
            <person name="Lundell T."/>
            <person name="Martin R."/>
            <person name="McLaughlin D.J."/>
            <person name="Morgenstern I."/>
            <person name="Morin E."/>
            <person name="Murat C."/>
            <person name="Nagy L.G."/>
            <person name="Nolan M."/>
            <person name="Ohm R.A."/>
            <person name="Patyshakuliyeva A."/>
            <person name="Rokas A."/>
            <person name="Ruiz-Duenas F.J."/>
            <person name="Sabat G."/>
            <person name="Salamov A."/>
            <person name="Samejima M."/>
            <person name="Schmutz J."/>
            <person name="Slot J.C."/>
            <person name="St John F."/>
            <person name="Stenlid J."/>
            <person name="Sun H."/>
            <person name="Sun S."/>
            <person name="Syed K."/>
            <person name="Tsang A."/>
            <person name="Wiebenga A."/>
            <person name="Young D."/>
            <person name="Pisabarro A."/>
            <person name="Eastwood D.C."/>
            <person name="Martin F."/>
            <person name="Cullen D."/>
            <person name="Grigoriev I.V."/>
            <person name="Hibbett D.S."/>
        </authorList>
    </citation>
    <scope>NUCLEOTIDE SEQUENCE [LARGE SCALE GENOMIC DNA]</scope>
    <source>
        <strain evidence="2 3">ATCC 11539</strain>
    </source>
</reference>
<protein>
    <recommendedName>
        <fullName evidence="1">DUF6593 domain-containing protein</fullName>
    </recommendedName>
</protein>
<gene>
    <name evidence="2" type="ORF">GLOTRDRAFT_47436</name>
</gene>
<organism evidence="2 3">
    <name type="scientific">Gloeophyllum trabeum (strain ATCC 11539 / FP-39264 / Madison 617)</name>
    <name type="common">Brown rot fungus</name>
    <dbReference type="NCBI Taxonomy" id="670483"/>
    <lineage>
        <taxon>Eukaryota</taxon>
        <taxon>Fungi</taxon>
        <taxon>Dikarya</taxon>
        <taxon>Basidiomycota</taxon>
        <taxon>Agaricomycotina</taxon>
        <taxon>Agaricomycetes</taxon>
        <taxon>Gloeophyllales</taxon>
        <taxon>Gloeophyllaceae</taxon>
        <taxon>Gloeophyllum</taxon>
    </lineage>
</organism>
<dbReference type="RefSeq" id="XP_007869171.1">
    <property type="nucleotide sequence ID" value="XM_007870980.1"/>
</dbReference>
<dbReference type="Pfam" id="PF20236">
    <property type="entry name" value="DUF6593"/>
    <property type="match status" value="1"/>
</dbReference>
<dbReference type="OMA" id="QCGRNID"/>